<dbReference type="EMBL" id="MIPT01000001">
    <property type="protein sequence ID" value="OHT20631.1"/>
    <property type="molecule type" value="Genomic_DNA"/>
</dbReference>
<dbReference type="InterPro" id="IPR007729">
    <property type="entry name" value="DGOK"/>
</dbReference>
<evidence type="ECO:0000313" key="2">
    <source>
        <dbReference type="Proteomes" id="UP000179467"/>
    </source>
</evidence>
<protein>
    <submittedName>
        <fullName evidence="1">2-keto-3-deoxy-galactonokinase</fullName>
    </submittedName>
</protein>
<keyword evidence="1" id="KW-0808">Transferase</keyword>
<dbReference type="GO" id="GO:0008671">
    <property type="term" value="F:2-dehydro-3-deoxygalactonokinase activity"/>
    <property type="evidence" value="ECO:0007669"/>
    <property type="project" value="InterPro"/>
</dbReference>
<sequence>MSGAAFIAVDWGTTNRRTYLIEGADVVATERDEMGILSIPAGGFPKAVAALRARHGGLPMLLAGMVGSNRGWHDAGYVPAPAALPDLAAHLVSPLDGIAIVPGVCRDVGRRQDVMRGEEVQLLGAIEAGLAPADALLCQPGTHAKWATMEGGTLADFTTAMTGEMFALLKAHALIGGEMAGEVDADDAFCEGVAACADEDLLAALFGVRAASILGRRAPGTAAAYVSGLLIGSDCRARITQPGQRVHLLANGLLARLYSAAIAIAGGEAVLVDSHAAFVAGITRIWDIKS</sequence>
<dbReference type="Proteomes" id="UP000179467">
    <property type="component" value="Unassembled WGS sequence"/>
</dbReference>
<dbReference type="InterPro" id="IPR042258">
    <property type="entry name" value="DGOK_N"/>
</dbReference>
<comment type="caution">
    <text evidence="1">The sequence shown here is derived from an EMBL/GenBank/DDBJ whole genome shotgun (WGS) entry which is preliminary data.</text>
</comment>
<evidence type="ECO:0000313" key="1">
    <source>
        <dbReference type="EMBL" id="OHT20631.1"/>
    </source>
</evidence>
<dbReference type="Pfam" id="PF05035">
    <property type="entry name" value="DGOK"/>
    <property type="match status" value="1"/>
</dbReference>
<name>A0A1S1HGL9_9SPHN</name>
<dbReference type="GO" id="GO:0034194">
    <property type="term" value="P:D-galactonate catabolic process"/>
    <property type="evidence" value="ECO:0007669"/>
    <property type="project" value="InterPro"/>
</dbReference>
<keyword evidence="2" id="KW-1185">Reference proteome</keyword>
<dbReference type="InterPro" id="IPR042257">
    <property type="entry name" value="DGOK_C"/>
</dbReference>
<reference evidence="1 2" key="1">
    <citation type="submission" date="2016-09" db="EMBL/GenBank/DDBJ databases">
        <title>Metabolic pathway, cell adaptation mechanisms and a novel monoxygenase revealed through proteogenomic-transcription analysis of a Sphingomonas haloaromaticamans strain degrading the fungicide ortho-phenylphenol.</title>
        <authorList>
            <person name="Perruchon C."/>
            <person name="Papadopoulou E.S."/>
            <person name="Rousidou C."/>
            <person name="Vasileiadis S."/>
            <person name="Tanou G."/>
            <person name="Amoutzias G."/>
            <person name="Molassiotis A."/>
            <person name="Karpouzas D.G."/>
        </authorList>
    </citation>
    <scope>NUCLEOTIDE SEQUENCE [LARGE SCALE GENOMIC DNA]</scope>
    <source>
        <strain evidence="1 2">P3</strain>
    </source>
</reference>
<accession>A0A1S1HGL9</accession>
<proteinExistence type="predicted"/>
<dbReference type="Gene3D" id="3.30.420.310">
    <property type="entry name" value="2-keto-3-deoxy-galactonokinase, C-terminal domain"/>
    <property type="match status" value="1"/>
</dbReference>
<dbReference type="Gene3D" id="3.30.420.300">
    <property type="entry name" value="2-keto-3-deoxy-galactonokinase, substrate binding domain"/>
    <property type="match status" value="1"/>
</dbReference>
<keyword evidence="1" id="KW-0418">Kinase</keyword>
<gene>
    <name evidence="1" type="ORF">BHE75_02630</name>
</gene>
<dbReference type="AlphaFoldDB" id="A0A1S1HGL9"/>
<organism evidence="1 2">
    <name type="scientific">Edaphosphingomonas haloaromaticamans</name>
    <dbReference type="NCBI Taxonomy" id="653954"/>
    <lineage>
        <taxon>Bacteria</taxon>
        <taxon>Pseudomonadati</taxon>
        <taxon>Pseudomonadota</taxon>
        <taxon>Alphaproteobacteria</taxon>
        <taxon>Sphingomonadales</taxon>
        <taxon>Rhizorhabdaceae</taxon>
        <taxon>Edaphosphingomonas</taxon>
    </lineage>
</organism>